<keyword evidence="2" id="KW-0119">Carbohydrate metabolism</keyword>
<dbReference type="InterPro" id="IPR050282">
    <property type="entry name" value="Cycloisomerase_2"/>
</dbReference>
<dbReference type="Gene3D" id="2.130.10.10">
    <property type="entry name" value="YVTN repeat-like/Quinoprotein amine dehydrogenase"/>
    <property type="match status" value="2"/>
</dbReference>
<dbReference type="InterPro" id="IPR011045">
    <property type="entry name" value="N2O_reductase_N"/>
</dbReference>
<dbReference type="GO" id="GO:0017057">
    <property type="term" value="F:6-phosphogluconolactonase activity"/>
    <property type="evidence" value="ECO:0007669"/>
    <property type="project" value="TreeGrafter"/>
</dbReference>
<dbReference type="PANTHER" id="PTHR30344">
    <property type="entry name" value="6-PHOSPHOGLUCONOLACTONASE-RELATED"/>
    <property type="match status" value="1"/>
</dbReference>
<evidence type="ECO:0008006" key="5">
    <source>
        <dbReference type="Google" id="ProtNLM"/>
    </source>
</evidence>
<comment type="caution">
    <text evidence="3">The sequence shown here is derived from an EMBL/GenBank/DDBJ whole genome shotgun (WGS) entry which is preliminary data.</text>
</comment>
<reference evidence="3 4" key="1">
    <citation type="submission" date="2016-03" db="EMBL/GenBank/DDBJ databases">
        <authorList>
            <person name="Ploux O."/>
        </authorList>
    </citation>
    <scope>NUCLEOTIDE SEQUENCE [LARGE SCALE GENOMIC DNA]</scope>
    <source>
        <strain evidence="3 4">EC13</strain>
    </source>
</reference>
<gene>
    <name evidence="3" type="ORF">AZI87_09985</name>
</gene>
<comment type="similarity">
    <text evidence="1">Belongs to the cycloisomerase 2 family.</text>
</comment>
<dbReference type="InterPro" id="IPR019405">
    <property type="entry name" value="Lactonase_7-beta_prop"/>
</dbReference>
<dbReference type="SUPFAM" id="SSF50974">
    <property type="entry name" value="Nitrous oxide reductase, N-terminal domain"/>
    <property type="match status" value="1"/>
</dbReference>
<dbReference type="AlphaFoldDB" id="A0A162H2D9"/>
<dbReference type="PROSITE" id="PS51257">
    <property type="entry name" value="PROKAR_LIPOPROTEIN"/>
    <property type="match status" value="1"/>
</dbReference>
<evidence type="ECO:0000256" key="2">
    <source>
        <dbReference type="ARBA" id="ARBA00022526"/>
    </source>
</evidence>
<evidence type="ECO:0000313" key="4">
    <source>
        <dbReference type="Proteomes" id="UP000075799"/>
    </source>
</evidence>
<dbReference type="Pfam" id="PF10282">
    <property type="entry name" value="Lactonase"/>
    <property type="match status" value="2"/>
</dbReference>
<dbReference type="EMBL" id="LUKD01000001">
    <property type="protein sequence ID" value="KYG69500.1"/>
    <property type="molecule type" value="Genomic_DNA"/>
</dbReference>
<dbReference type="RefSeq" id="WP_063206391.1">
    <property type="nucleotide sequence ID" value="NZ_LUKD01000001.1"/>
</dbReference>
<name>A0A162H2D9_BDEBC</name>
<evidence type="ECO:0000256" key="1">
    <source>
        <dbReference type="ARBA" id="ARBA00005564"/>
    </source>
</evidence>
<protein>
    <recommendedName>
        <fullName evidence="5">6-phosphogluconolactonase</fullName>
    </recommendedName>
</protein>
<accession>A0A162H2D9</accession>
<dbReference type="InterPro" id="IPR015943">
    <property type="entry name" value="WD40/YVTN_repeat-like_dom_sf"/>
</dbReference>
<organism evidence="3 4">
    <name type="scientific">Bdellovibrio bacteriovorus</name>
    <dbReference type="NCBI Taxonomy" id="959"/>
    <lineage>
        <taxon>Bacteria</taxon>
        <taxon>Pseudomonadati</taxon>
        <taxon>Bdellovibrionota</taxon>
        <taxon>Bdellovibrionia</taxon>
        <taxon>Bdellovibrionales</taxon>
        <taxon>Pseudobdellovibrionaceae</taxon>
        <taxon>Bdellovibrio</taxon>
    </lineage>
</organism>
<dbReference type="Proteomes" id="UP000075799">
    <property type="component" value="Unassembled WGS sequence"/>
</dbReference>
<proteinExistence type="inferred from homology"/>
<dbReference type="GO" id="GO:0006006">
    <property type="term" value="P:glucose metabolic process"/>
    <property type="evidence" value="ECO:0007669"/>
    <property type="project" value="UniProtKB-KW"/>
</dbReference>
<dbReference type="OrthoDB" id="5291048at2"/>
<keyword evidence="2" id="KW-0313">Glucose metabolism</keyword>
<sequence>MKHLLSKTLILIFTILIFAGCSGGGSGQKIVGRDQFVYVLSRGDSKIYQYHLSKDGELSPLSAPTINTGTMPSFMIMDSSQQYLYVADEYDNTISQFKIGTDGVLTEIASAIATEDTPVHLALSPDAKFLYASSMTEPNITRFSISDDGTLSLSGFIPYADSSLGIHVSPSGEYVYVISHYNDSIAQFRWQADGSFQPLSPASVQAESCPSGPVGVTALKQGSFLYAASCWTDLVESFAIEADGTLTKKATVSTGVAPQGLLISGSQMFVANSGSSDISLYSIQQDGSLIHQSPTSVAAGIAPVGMTVDAANTFAYVLDSATDQIMRYKLSIYGLVKDDAFSIATGGYPVQILMK</sequence>
<evidence type="ECO:0000313" key="3">
    <source>
        <dbReference type="EMBL" id="KYG69500.1"/>
    </source>
</evidence>
<dbReference type="PANTHER" id="PTHR30344:SF1">
    <property type="entry name" value="6-PHOSPHOGLUCONOLACTONASE"/>
    <property type="match status" value="1"/>
</dbReference>